<sequence length="139" mass="15335">MDKVIYGSIQEAVTETYDTLLTTGSSVLDTEVLKAVINAAKKYHTWSGQLAATNGDNKLVIDADTMLAVDDWEIIEPVVLAHCSFIQARRLEAMQELGAGMSASECTQLYREAVELMKREAFQFPPMSIDLDSDLSTLD</sequence>
<gene>
    <name evidence="1" type="ORF">GCM10009129_16120</name>
</gene>
<accession>A0ABN0VWS4</accession>
<comment type="caution">
    <text evidence="1">The sequence shown here is derived from an EMBL/GenBank/DDBJ whole genome shotgun (WGS) entry which is preliminary data.</text>
</comment>
<proteinExistence type="predicted"/>
<name>A0ABN0VWS4_9GAMM</name>
<dbReference type="Proteomes" id="UP001501787">
    <property type="component" value="Unassembled WGS sequence"/>
</dbReference>
<dbReference type="RefSeq" id="WP_201505396.1">
    <property type="nucleotide sequence ID" value="NZ_BAAAFR010000005.1"/>
</dbReference>
<reference evidence="1 2" key="1">
    <citation type="journal article" date="2019" name="Int. J. Syst. Evol. Microbiol.">
        <title>The Global Catalogue of Microorganisms (GCM) 10K type strain sequencing project: providing services to taxonomists for standard genome sequencing and annotation.</title>
        <authorList>
            <consortium name="The Broad Institute Genomics Platform"/>
            <consortium name="The Broad Institute Genome Sequencing Center for Infectious Disease"/>
            <person name="Wu L."/>
            <person name="Ma J."/>
        </authorList>
    </citation>
    <scope>NUCLEOTIDE SEQUENCE [LARGE SCALE GENOMIC DNA]</scope>
    <source>
        <strain evidence="1 2">JCM 16343</strain>
    </source>
</reference>
<keyword evidence="2" id="KW-1185">Reference proteome</keyword>
<evidence type="ECO:0000313" key="2">
    <source>
        <dbReference type="Proteomes" id="UP001501787"/>
    </source>
</evidence>
<organism evidence="1 2">
    <name type="scientific">Psychrobacter aestuarii</name>
    <dbReference type="NCBI Taxonomy" id="556327"/>
    <lineage>
        <taxon>Bacteria</taxon>
        <taxon>Pseudomonadati</taxon>
        <taxon>Pseudomonadota</taxon>
        <taxon>Gammaproteobacteria</taxon>
        <taxon>Moraxellales</taxon>
        <taxon>Moraxellaceae</taxon>
        <taxon>Psychrobacter</taxon>
    </lineage>
</organism>
<dbReference type="EMBL" id="BAAAFR010000005">
    <property type="protein sequence ID" value="GAA0319264.1"/>
    <property type="molecule type" value="Genomic_DNA"/>
</dbReference>
<protein>
    <submittedName>
        <fullName evidence="1">Uncharacterized protein</fullName>
    </submittedName>
</protein>
<evidence type="ECO:0000313" key="1">
    <source>
        <dbReference type="EMBL" id="GAA0319264.1"/>
    </source>
</evidence>